<dbReference type="EMBL" id="AJSR01002240">
    <property type="protein sequence ID" value="EKM29090.1"/>
    <property type="molecule type" value="Genomic_DNA"/>
</dbReference>
<sequence>DLVSQATGDVLNAKHFKAHLESRYLGK</sequence>
<dbReference type="Proteomes" id="UP000008367">
    <property type="component" value="Unassembled WGS sequence"/>
</dbReference>
<evidence type="ECO:0000313" key="1">
    <source>
        <dbReference type="EMBL" id="EKM29090.1"/>
    </source>
</evidence>
<dbReference type="GO" id="GO:0004180">
    <property type="term" value="F:carboxypeptidase activity"/>
    <property type="evidence" value="ECO:0007669"/>
    <property type="project" value="UniProtKB-KW"/>
</dbReference>
<gene>
    <name evidence="1" type="ORF">VCHENC02_5071B</name>
</gene>
<evidence type="ECO:0000313" key="2">
    <source>
        <dbReference type="Proteomes" id="UP000008367"/>
    </source>
</evidence>
<feature type="non-terminal residue" evidence="1">
    <location>
        <position position="1"/>
    </location>
</feature>
<dbReference type="AlphaFoldDB" id="A0A454CRS0"/>
<accession>A0A454CRS0</accession>
<name>A0A454CRS0_VIBHA</name>
<keyword evidence="1" id="KW-0378">Hydrolase</keyword>
<reference evidence="1 2" key="1">
    <citation type="submission" date="2012-10" db="EMBL/GenBank/DDBJ databases">
        <title>Genome sequence of Vibrio Cholerae HENC-02.</title>
        <authorList>
            <person name="Eppinger M."/>
            <person name="Hasan N.A."/>
            <person name="Sengamalay N."/>
            <person name="Hine E."/>
            <person name="Su Q."/>
            <person name="Daugherty S.C."/>
            <person name="Young S."/>
            <person name="Sadzewicz L."/>
            <person name="Tallon L."/>
            <person name="Cebula T.A."/>
            <person name="Ravel J."/>
            <person name="Colwell R.R."/>
        </authorList>
    </citation>
    <scope>NUCLEOTIDE SEQUENCE [LARGE SCALE GENOMIC DNA]</scope>
    <source>
        <strain evidence="1 2">HENC-02</strain>
    </source>
</reference>
<keyword evidence="1" id="KW-0645">Protease</keyword>
<comment type="caution">
    <text evidence="1">The sequence shown here is derived from an EMBL/GenBank/DDBJ whole genome shotgun (WGS) entry which is preliminary data.</text>
</comment>
<organism evidence="1 2">
    <name type="scientific">Vibrio harveyi</name>
    <name type="common">Beneckea harveyi</name>
    <dbReference type="NCBI Taxonomy" id="669"/>
    <lineage>
        <taxon>Bacteria</taxon>
        <taxon>Pseudomonadati</taxon>
        <taxon>Pseudomonadota</taxon>
        <taxon>Gammaproteobacteria</taxon>
        <taxon>Vibrionales</taxon>
        <taxon>Vibrionaceae</taxon>
        <taxon>Vibrio</taxon>
    </lineage>
</organism>
<protein>
    <submittedName>
        <fullName evidence="1">Carboxypeptidase Taq (M32) metallopeptidase family protein</fullName>
    </submittedName>
</protein>
<proteinExistence type="predicted"/>
<keyword evidence="1" id="KW-0121">Carboxypeptidase</keyword>